<dbReference type="EMBL" id="NOXX01000178">
    <property type="protein sequence ID" value="OYQ45605.1"/>
    <property type="molecule type" value="Genomic_DNA"/>
</dbReference>
<keyword evidence="2" id="KW-1185">Reference proteome</keyword>
<dbReference type="AlphaFoldDB" id="A0A255ZXH3"/>
<comment type="caution">
    <text evidence="1">The sequence shown here is derived from an EMBL/GenBank/DDBJ whole genome shotgun (WGS) entry which is preliminary data.</text>
</comment>
<protein>
    <submittedName>
        <fullName evidence="1">Uncharacterized protein</fullName>
    </submittedName>
</protein>
<reference evidence="1 2" key="1">
    <citation type="submission" date="2017-07" db="EMBL/GenBank/DDBJ databases">
        <title>Flavobacterium cyanobacteriorum sp. nov., isolated from cyanobacterial aggregates in a eutrophic lake.</title>
        <authorList>
            <person name="Cai H."/>
        </authorList>
    </citation>
    <scope>NUCLEOTIDE SEQUENCE [LARGE SCALE GENOMIC DNA]</scope>
    <source>
        <strain evidence="1 2">TH167</strain>
    </source>
</reference>
<proteinExistence type="predicted"/>
<dbReference type="Proteomes" id="UP000216035">
    <property type="component" value="Unassembled WGS sequence"/>
</dbReference>
<accession>A0A255ZXH3</accession>
<evidence type="ECO:0000313" key="1">
    <source>
        <dbReference type="EMBL" id="OYQ45605.1"/>
    </source>
</evidence>
<evidence type="ECO:0000313" key="2">
    <source>
        <dbReference type="Proteomes" id="UP000216035"/>
    </source>
</evidence>
<feature type="non-terminal residue" evidence="1">
    <location>
        <position position="1"/>
    </location>
</feature>
<sequence>RKHRSSQIISECRTVEENIERVKPTKKCISLQLAAFDLPPPPSSGTSFYSAQKTPKLTDYFGM</sequence>
<name>A0A255ZXH3_9FLAO</name>
<dbReference type="RefSeq" id="WP_207758938.1">
    <property type="nucleotide sequence ID" value="NZ_NOXX01000178.1"/>
</dbReference>
<gene>
    <name evidence="1" type="ORF">CHX27_05655</name>
</gene>
<organism evidence="1 2">
    <name type="scientific">Flavobacterium aurantiibacter</name>
    <dbReference type="NCBI Taxonomy" id="2023067"/>
    <lineage>
        <taxon>Bacteria</taxon>
        <taxon>Pseudomonadati</taxon>
        <taxon>Bacteroidota</taxon>
        <taxon>Flavobacteriia</taxon>
        <taxon>Flavobacteriales</taxon>
        <taxon>Flavobacteriaceae</taxon>
        <taxon>Flavobacterium</taxon>
    </lineage>
</organism>